<dbReference type="CDD" id="cd02440">
    <property type="entry name" value="AdoMet_MTases"/>
    <property type="match status" value="1"/>
</dbReference>
<keyword evidence="5" id="KW-1185">Reference proteome</keyword>
<protein>
    <submittedName>
        <fullName evidence="4">Putative O-methyltransferase YrrM</fullName>
    </submittedName>
</protein>
<proteinExistence type="predicted"/>
<keyword evidence="2 4" id="KW-0808">Transferase</keyword>
<dbReference type="InterPro" id="IPR002935">
    <property type="entry name" value="SAM_O-MeTrfase"/>
</dbReference>
<dbReference type="Pfam" id="PF01596">
    <property type="entry name" value="Methyltransf_3"/>
    <property type="match status" value="1"/>
</dbReference>
<keyword evidence="3" id="KW-0949">S-adenosyl-L-methionine</keyword>
<dbReference type="InterPro" id="IPR029063">
    <property type="entry name" value="SAM-dependent_MTases_sf"/>
</dbReference>
<evidence type="ECO:0000313" key="4">
    <source>
        <dbReference type="EMBL" id="MBB5871491.1"/>
    </source>
</evidence>
<evidence type="ECO:0000256" key="3">
    <source>
        <dbReference type="ARBA" id="ARBA00022691"/>
    </source>
</evidence>
<accession>A0A841BXU0</accession>
<gene>
    <name evidence="4" type="ORF">F4553_004870</name>
</gene>
<dbReference type="RefSeq" id="WP_184839579.1">
    <property type="nucleotide sequence ID" value="NZ_JACHMN010000002.1"/>
</dbReference>
<dbReference type="SUPFAM" id="SSF53335">
    <property type="entry name" value="S-adenosyl-L-methionine-dependent methyltransferases"/>
    <property type="match status" value="1"/>
</dbReference>
<dbReference type="Proteomes" id="UP000587527">
    <property type="component" value="Unassembled WGS sequence"/>
</dbReference>
<evidence type="ECO:0000313" key="5">
    <source>
        <dbReference type="Proteomes" id="UP000587527"/>
    </source>
</evidence>
<keyword evidence="1 4" id="KW-0489">Methyltransferase</keyword>
<reference evidence="4 5" key="1">
    <citation type="submission" date="2020-08" db="EMBL/GenBank/DDBJ databases">
        <title>Sequencing the genomes of 1000 actinobacteria strains.</title>
        <authorList>
            <person name="Klenk H.-P."/>
        </authorList>
    </citation>
    <scope>NUCLEOTIDE SEQUENCE [LARGE SCALE GENOMIC DNA]</scope>
    <source>
        <strain evidence="4 5">DSM 45362</strain>
    </source>
</reference>
<dbReference type="Gene3D" id="3.40.50.150">
    <property type="entry name" value="Vaccinia Virus protein VP39"/>
    <property type="match status" value="1"/>
</dbReference>
<sequence>MIRQFGQSIVSGQQAESFATEDLVLQTARGLAGELGLTTVSAATGALLRVLAAASGAKSVIEIGTGTGYSGLWLLRGMRPEGVLTTIDPDAEHQRMARRIFLEAGFASGRSRVIAGRALEVLPRLSDGAYDLVLVDGEPTERAACVAAAARLLRPSGTLVVIGAGRGTLAEDVRADDRTWTAALLPSIDGVLTAVRR</sequence>
<dbReference type="GO" id="GO:0008171">
    <property type="term" value="F:O-methyltransferase activity"/>
    <property type="evidence" value="ECO:0007669"/>
    <property type="project" value="InterPro"/>
</dbReference>
<dbReference type="PANTHER" id="PTHR43167">
    <property type="entry name" value="PUTATIVE (AFU_ORTHOLOGUE AFUA_6G01830)-RELATED"/>
    <property type="match status" value="1"/>
</dbReference>
<dbReference type="PROSITE" id="PS51682">
    <property type="entry name" value="SAM_OMT_I"/>
    <property type="match status" value="1"/>
</dbReference>
<dbReference type="EMBL" id="JACHMN010000002">
    <property type="protein sequence ID" value="MBB5871491.1"/>
    <property type="molecule type" value="Genomic_DNA"/>
</dbReference>
<name>A0A841BXU0_9ACTN</name>
<dbReference type="PANTHER" id="PTHR43167:SF1">
    <property type="entry name" value="PUTATIVE (AFU_ORTHOLOGUE AFUA_6G01830)-RELATED"/>
    <property type="match status" value="1"/>
</dbReference>
<comment type="caution">
    <text evidence="4">The sequence shown here is derived from an EMBL/GenBank/DDBJ whole genome shotgun (WGS) entry which is preliminary data.</text>
</comment>
<dbReference type="GO" id="GO:0032259">
    <property type="term" value="P:methylation"/>
    <property type="evidence" value="ECO:0007669"/>
    <property type="project" value="UniProtKB-KW"/>
</dbReference>
<organism evidence="4 5">
    <name type="scientific">Allocatelliglobosispora scoriae</name>
    <dbReference type="NCBI Taxonomy" id="643052"/>
    <lineage>
        <taxon>Bacteria</taxon>
        <taxon>Bacillati</taxon>
        <taxon>Actinomycetota</taxon>
        <taxon>Actinomycetes</taxon>
        <taxon>Micromonosporales</taxon>
        <taxon>Micromonosporaceae</taxon>
        <taxon>Allocatelliglobosispora</taxon>
    </lineage>
</organism>
<evidence type="ECO:0000256" key="1">
    <source>
        <dbReference type="ARBA" id="ARBA00022603"/>
    </source>
</evidence>
<dbReference type="AlphaFoldDB" id="A0A841BXU0"/>
<evidence type="ECO:0000256" key="2">
    <source>
        <dbReference type="ARBA" id="ARBA00022679"/>
    </source>
</evidence>